<reference evidence="4 5" key="1">
    <citation type="journal article" date="2018" name="Front. Microbiol.">
        <title>Genome-Wide Analysis of Corynespora cassiicola Leaf Fall Disease Putative Effectors.</title>
        <authorList>
            <person name="Lopez D."/>
            <person name="Ribeiro S."/>
            <person name="Label P."/>
            <person name="Fumanal B."/>
            <person name="Venisse J.S."/>
            <person name="Kohler A."/>
            <person name="de Oliveira R.R."/>
            <person name="Labutti K."/>
            <person name="Lipzen A."/>
            <person name="Lail K."/>
            <person name="Bauer D."/>
            <person name="Ohm R.A."/>
            <person name="Barry K.W."/>
            <person name="Spatafora J."/>
            <person name="Grigoriev I.V."/>
            <person name="Martin F.M."/>
            <person name="Pujade-Renaud V."/>
        </authorList>
    </citation>
    <scope>NUCLEOTIDE SEQUENCE [LARGE SCALE GENOMIC DNA]</scope>
    <source>
        <strain evidence="4 5">Philippines</strain>
    </source>
</reference>
<evidence type="ECO:0000256" key="1">
    <source>
        <dbReference type="ARBA" id="ARBA00023186"/>
    </source>
</evidence>
<feature type="compositionally biased region" description="Basic and acidic residues" evidence="2">
    <location>
        <begin position="238"/>
        <end position="254"/>
    </location>
</feature>
<keyword evidence="1" id="KW-0143">Chaperone</keyword>
<dbReference type="OrthoDB" id="5404564at2759"/>
<dbReference type="GO" id="GO:0005829">
    <property type="term" value="C:cytosol"/>
    <property type="evidence" value="ECO:0007669"/>
    <property type="project" value="TreeGrafter"/>
</dbReference>
<evidence type="ECO:0000313" key="4">
    <source>
        <dbReference type="EMBL" id="PSN70258.1"/>
    </source>
</evidence>
<sequence length="706" mass="80542">MASFGFSVSDVALICRCAYNVYRSSKQAGDDFKSLTADVKSLRLYLRILNAHCRDQTSLIHRSTRAQQHELNILIVSCHADLEGLGRLLSRYNSLASKTPRTRDKVGFTPRKQNEIRSRITTASARINRLLDDMHTSSLGRIETGIEGHSASIMTKLEAIHQDVLRRRRSPSILTCSDDRKSLDQELVDDNISEVDVEDSKEEIDQRLDEIRKSVGIQALMREFEISNNNMESWEAQHATRTDEANSRPGDKFKRQSLRTFIDGDNELDKFSQEQSRFTGHSRRDTMISDEIKPFSRDKERVSNHQNSRCEDADENIEVNTDGDRENRTAAYDQYRPKSRLEINDTYLQGHFDHTYTATIQSDSDSSSDSGSDISTATAIQSHAATKASGSDSAIDDADSMAPNLSDSDYDSEGWDTDDSEPPKKQETINISSQVPRCCWPQDYWPGGILSGPEEYGGTRFVWLPGAFSIPPPSLPKAVVYRYASIKEIFFGFQEKLILRRMVWDKTNQRQYLDMRELDIRVPKGASDGYWVPFKGLGNQIKGETQDLVIAILDGPGEFFRRSDDNLYCRFSLRIDEALLGWRRHFCTVDGFTIEVSCSGPTKPMCSQWLPYLGMPSMSDIDKRGHLNIQFEVSYPETLTLEQRMRLEGVLALSITEIEVDIVACPSEIDINSYTKRFRQLYENMKTNPGDFLDNLRDDWLKEERR</sequence>
<feature type="domain" description="Chaperone DnaJ C-terminal" evidence="3">
    <location>
        <begin position="485"/>
        <end position="636"/>
    </location>
</feature>
<dbReference type="SUPFAM" id="SSF49493">
    <property type="entry name" value="HSP40/DnaJ peptide-binding domain"/>
    <property type="match status" value="1"/>
</dbReference>
<keyword evidence="5" id="KW-1185">Reference proteome</keyword>
<dbReference type="Proteomes" id="UP000240883">
    <property type="component" value="Unassembled WGS sequence"/>
</dbReference>
<evidence type="ECO:0000256" key="2">
    <source>
        <dbReference type="SAM" id="MobiDB-lite"/>
    </source>
</evidence>
<dbReference type="Gene3D" id="2.60.260.20">
    <property type="entry name" value="Urease metallochaperone UreE, N-terminal domain"/>
    <property type="match status" value="2"/>
</dbReference>
<name>A0A2T2NYU4_CORCC</name>
<dbReference type="PANTHER" id="PTHR24078:SF553">
    <property type="entry name" value="DNAJ HOMOLOG SUBFAMILY B MEMBER 5"/>
    <property type="match status" value="1"/>
</dbReference>
<dbReference type="GO" id="GO:0051082">
    <property type="term" value="F:unfolded protein binding"/>
    <property type="evidence" value="ECO:0007669"/>
    <property type="project" value="InterPro"/>
</dbReference>
<dbReference type="EMBL" id="KZ678132">
    <property type="protein sequence ID" value="PSN70258.1"/>
    <property type="molecule type" value="Genomic_DNA"/>
</dbReference>
<evidence type="ECO:0000313" key="5">
    <source>
        <dbReference type="Proteomes" id="UP000240883"/>
    </source>
</evidence>
<dbReference type="Pfam" id="PF01556">
    <property type="entry name" value="DnaJ_C"/>
    <property type="match status" value="1"/>
</dbReference>
<dbReference type="InterPro" id="IPR002939">
    <property type="entry name" value="DnaJ_C"/>
</dbReference>
<feature type="region of interest" description="Disordered" evidence="2">
    <location>
        <begin position="272"/>
        <end position="337"/>
    </location>
</feature>
<protein>
    <recommendedName>
        <fullName evidence="3">Chaperone DnaJ C-terminal domain-containing protein</fullName>
    </recommendedName>
</protein>
<dbReference type="AlphaFoldDB" id="A0A2T2NYU4"/>
<dbReference type="InterPro" id="IPR051339">
    <property type="entry name" value="DnaJ_subfamily_B"/>
</dbReference>
<dbReference type="GO" id="GO:0051087">
    <property type="term" value="F:protein-folding chaperone binding"/>
    <property type="evidence" value="ECO:0007669"/>
    <property type="project" value="TreeGrafter"/>
</dbReference>
<feature type="region of interest" description="Disordered" evidence="2">
    <location>
        <begin position="235"/>
        <end position="255"/>
    </location>
</feature>
<gene>
    <name evidence="4" type="ORF">BS50DRAFT_309425</name>
</gene>
<organism evidence="4 5">
    <name type="scientific">Corynespora cassiicola Philippines</name>
    <dbReference type="NCBI Taxonomy" id="1448308"/>
    <lineage>
        <taxon>Eukaryota</taxon>
        <taxon>Fungi</taxon>
        <taxon>Dikarya</taxon>
        <taxon>Ascomycota</taxon>
        <taxon>Pezizomycotina</taxon>
        <taxon>Dothideomycetes</taxon>
        <taxon>Pleosporomycetidae</taxon>
        <taxon>Pleosporales</taxon>
        <taxon>Corynesporascaceae</taxon>
        <taxon>Corynespora</taxon>
    </lineage>
</organism>
<dbReference type="STRING" id="1448308.A0A2T2NYU4"/>
<dbReference type="PANTHER" id="PTHR24078">
    <property type="entry name" value="DNAJ HOMOLOG SUBFAMILY C MEMBER"/>
    <property type="match status" value="1"/>
</dbReference>
<feature type="region of interest" description="Disordered" evidence="2">
    <location>
        <begin position="383"/>
        <end position="432"/>
    </location>
</feature>
<accession>A0A2T2NYU4</accession>
<proteinExistence type="predicted"/>
<dbReference type="GO" id="GO:0006457">
    <property type="term" value="P:protein folding"/>
    <property type="evidence" value="ECO:0007669"/>
    <property type="project" value="InterPro"/>
</dbReference>
<dbReference type="InterPro" id="IPR008971">
    <property type="entry name" value="HSP40/DnaJ_pept-bd"/>
</dbReference>
<feature type="compositionally biased region" description="Acidic residues" evidence="2">
    <location>
        <begin position="408"/>
        <end position="420"/>
    </location>
</feature>
<evidence type="ECO:0000259" key="3">
    <source>
        <dbReference type="Pfam" id="PF01556"/>
    </source>
</evidence>
<feature type="compositionally biased region" description="Basic and acidic residues" evidence="2">
    <location>
        <begin position="282"/>
        <end position="311"/>
    </location>
</feature>